<sequence>TALIAKELDRYQIQIVALSEVWLPDKGQLVESGSDYTFFFQVKCFSDVGFAIIKDVLQCLASLPTGISNRILSLCLLLKCKRFTIFSVYAPTMAHNTKHQFYKDLCTTISKVPKYDKLVIMGYFNACVGKDLWSWPKALGPHGIGNCNSNGMLLFSFCSQHALTITYTFQLPECHCVLWMHPRSPHWHLIDYIHVRQKDAHDAKITCTMPDAISFSQSLVIQKLTQLAETLDAAVHGQALEFATINDNKSGKNKDWFSENNPVITAVLDTKANAYCLWLSNKTSANQAAYIRHKAEAQCHLRKIGLKEIYCSRSMGSAPLKSADGSNFITDKEGILNCWKEYYCELLNQESCITASALQCVVQLETKAELVALPEDDEIHKAVNQLTNDAIIIPFYKGKGEKSVISLLSVVGKILARILSNCLTVRISHVFPESTVILHSLHEGMMIRVSVDGDYTDPFPVGNGVRQACIADATTNCTHGVYIRFYIDGQLFNNALLDDEIEGRLNKASESFGCLHSQLWQNRNVLSSAKLVYQTIVTTLLYGAETWTTFRPHEKKLEAFHLSCLRKILCIHWSEHIPNFEVLTQALPGIQAILSERCMRWAGHIVHMHGD</sequence>
<dbReference type="AlphaFoldDB" id="H3AUJ9"/>
<organism evidence="1 2">
    <name type="scientific">Latimeria chalumnae</name>
    <name type="common">Coelacanth</name>
    <dbReference type="NCBI Taxonomy" id="7897"/>
    <lineage>
        <taxon>Eukaryota</taxon>
        <taxon>Metazoa</taxon>
        <taxon>Chordata</taxon>
        <taxon>Craniata</taxon>
        <taxon>Vertebrata</taxon>
        <taxon>Euteleostomi</taxon>
        <taxon>Coelacanthiformes</taxon>
        <taxon>Coelacanthidae</taxon>
        <taxon>Latimeria</taxon>
    </lineage>
</organism>
<dbReference type="eggNOG" id="KOG1075">
    <property type="taxonomic scope" value="Eukaryota"/>
</dbReference>
<reference evidence="1" key="2">
    <citation type="submission" date="2025-08" db="UniProtKB">
        <authorList>
            <consortium name="Ensembl"/>
        </authorList>
    </citation>
    <scope>IDENTIFICATION</scope>
</reference>
<dbReference type="Ensembl" id="ENSLACT00000013416.1">
    <property type="protein sequence ID" value="ENSLACP00000013320.1"/>
    <property type="gene ID" value="ENSLACG00000011729.1"/>
</dbReference>
<dbReference type="EMBL" id="AFYH01057668">
    <property type="status" value="NOT_ANNOTATED_CDS"/>
    <property type="molecule type" value="Genomic_DNA"/>
</dbReference>
<dbReference type="GeneTree" id="ENSGT00940000154988"/>
<protein>
    <recommendedName>
        <fullName evidence="3">Endonuclease/exonuclease/phosphatase domain-containing protein</fullName>
    </recommendedName>
</protein>
<name>H3AUJ9_LATCH</name>
<dbReference type="PANTHER" id="PTHR47027">
    <property type="entry name" value="REVERSE TRANSCRIPTASE DOMAIN-CONTAINING PROTEIN"/>
    <property type="match status" value="1"/>
</dbReference>
<dbReference type="Proteomes" id="UP000008672">
    <property type="component" value="Unassembled WGS sequence"/>
</dbReference>
<reference evidence="2" key="1">
    <citation type="submission" date="2011-08" db="EMBL/GenBank/DDBJ databases">
        <title>The draft genome of Latimeria chalumnae.</title>
        <authorList>
            <person name="Di Palma F."/>
            <person name="Alfoldi J."/>
            <person name="Johnson J."/>
            <person name="Berlin A."/>
            <person name="Gnerre S."/>
            <person name="Jaffe D."/>
            <person name="MacCallum I."/>
            <person name="Young S."/>
            <person name="Walker B.J."/>
            <person name="Lander E."/>
            <person name="Lindblad-Toh K."/>
        </authorList>
    </citation>
    <scope>NUCLEOTIDE SEQUENCE [LARGE SCALE GENOMIC DNA]</scope>
    <source>
        <strain evidence="2">Wild caught</strain>
    </source>
</reference>
<accession>H3AUJ9</accession>
<evidence type="ECO:0008006" key="3">
    <source>
        <dbReference type="Google" id="ProtNLM"/>
    </source>
</evidence>
<dbReference type="PANTHER" id="PTHR47027:SF20">
    <property type="entry name" value="REVERSE TRANSCRIPTASE-LIKE PROTEIN WITH RNA-DIRECTED DNA POLYMERASE DOMAIN"/>
    <property type="match status" value="1"/>
</dbReference>
<proteinExistence type="predicted"/>
<dbReference type="InterPro" id="IPR036691">
    <property type="entry name" value="Endo/exonu/phosph_ase_sf"/>
</dbReference>
<evidence type="ECO:0000313" key="2">
    <source>
        <dbReference type="Proteomes" id="UP000008672"/>
    </source>
</evidence>
<dbReference type="InParanoid" id="H3AUJ9"/>
<keyword evidence="2" id="KW-1185">Reference proteome</keyword>
<dbReference type="SUPFAM" id="SSF56219">
    <property type="entry name" value="DNase I-like"/>
    <property type="match status" value="1"/>
</dbReference>
<evidence type="ECO:0000313" key="1">
    <source>
        <dbReference type="Ensembl" id="ENSLACP00000013320.1"/>
    </source>
</evidence>
<dbReference type="STRING" id="7897.ENSLACP00000013320"/>
<reference evidence="1" key="3">
    <citation type="submission" date="2025-09" db="UniProtKB">
        <authorList>
            <consortium name="Ensembl"/>
        </authorList>
    </citation>
    <scope>IDENTIFICATION</scope>
</reference>
<dbReference type="HOGENOM" id="CLU_000680_32_4_1"/>
<dbReference type="Gene3D" id="3.60.10.10">
    <property type="entry name" value="Endonuclease/exonuclease/phosphatase"/>
    <property type="match status" value="1"/>
</dbReference>